<organism evidence="9 10">
    <name type="scientific">Acrocarpospora corrugata</name>
    <dbReference type="NCBI Taxonomy" id="35763"/>
    <lineage>
        <taxon>Bacteria</taxon>
        <taxon>Bacillati</taxon>
        <taxon>Actinomycetota</taxon>
        <taxon>Actinomycetes</taxon>
        <taxon>Streptosporangiales</taxon>
        <taxon>Streptosporangiaceae</taxon>
        <taxon>Acrocarpospora</taxon>
    </lineage>
</organism>
<evidence type="ECO:0000313" key="9">
    <source>
        <dbReference type="EMBL" id="GES05326.1"/>
    </source>
</evidence>
<keyword evidence="6" id="KW-0464">Manganese</keyword>
<dbReference type="InterPro" id="IPR039763">
    <property type="entry name" value="ARMT1"/>
</dbReference>
<keyword evidence="5" id="KW-0378">Hydrolase</keyword>
<accession>A0A5M3W917</accession>
<dbReference type="Pfam" id="PF01937">
    <property type="entry name" value="ARMT1-like_dom"/>
    <property type="match status" value="1"/>
</dbReference>
<dbReference type="Gene3D" id="3.40.50.10880">
    <property type="entry name" value="Uncharacterised protein PF01937, DUF89, domain 3"/>
    <property type="match status" value="1"/>
</dbReference>
<feature type="domain" description="Damage-control phosphatase ARMT1-like metal-binding" evidence="8">
    <location>
        <begin position="23"/>
        <end position="356"/>
    </location>
</feature>
<dbReference type="GO" id="GO:0046872">
    <property type="term" value="F:metal ion binding"/>
    <property type="evidence" value="ECO:0007669"/>
    <property type="project" value="UniProtKB-KW"/>
</dbReference>
<dbReference type="Proteomes" id="UP000334990">
    <property type="component" value="Unassembled WGS sequence"/>
</dbReference>
<evidence type="ECO:0000256" key="4">
    <source>
        <dbReference type="ARBA" id="ARBA00022723"/>
    </source>
</evidence>
<evidence type="ECO:0000256" key="7">
    <source>
        <dbReference type="ARBA" id="ARBA00048809"/>
    </source>
</evidence>
<comment type="catalytic activity">
    <reaction evidence="1">
        <text>beta-D-fructose 1-phosphate + H2O = D-fructose + phosphate</text>
        <dbReference type="Rhea" id="RHEA:35603"/>
        <dbReference type="ChEBI" id="CHEBI:15377"/>
        <dbReference type="ChEBI" id="CHEBI:37721"/>
        <dbReference type="ChEBI" id="CHEBI:43474"/>
        <dbReference type="ChEBI" id="CHEBI:138881"/>
    </reaction>
</comment>
<gene>
    <name evidence="9" type="ORF">Acor_73940</name>
</gene>
<evidence type="ECO:0000256" key="5">
    <source>
        <dbReference type="ARBA" id="ARBA00022801"/>
    </source>
</evidence>
<reference evidence="9 10" key="1">
    <citation type="submission" date="2019-10" db="EMBL/GenBank/DDBJ databases">
        <title>Whole genome shotgun sequence of Acrocarpospora corrugata NBRC 13972.</title>
        <authorList>
            <person name="Ichikawa N."/>
            <person name="Kimura A."/>
            <person name="Kitahashi Y."/>
            <person name="Komaki H."/>
            <person name="Oguchi A."/>
        </authorList>
    </citation>
    <scope>NUCLEOTIDE SEQUENCE [LARGE SCALE GENOMIC DNA]</scope>
    <source>
        <strain evidence="9 10">NBRC 13972</strain>
    </source>
</reference>
<sequence>MPTPLPPELLNNEPEGFAWGVWHDRTPKLITQIKEAVPYGPAQRQGFDALEEEISSGLMQPLGDAAPERDLWVSWGEDYFGKPWIDTPFLWSESYFFRRVLEVTGYFAPGPWYGLDPFEPMKTAELSDPSLEPDLQALDSLSTPQDKLLASLWGNRADLVFHVGRTRGATHPETGGLIIDQSDQLWSHLGPDARVVVIADNAGREFLADLVLIDHLLGHDLAASVTLHLKPRPYYVSDATTADFVACLRRLSRTRGAAEQISARLRRAVAGGSLTLDTHDFYCSPWDYRRMPGDLAARLRSATITILKGDLNYRRLVGDRSWPATTDFAAVSAYFPSPVAALRTLKSDVVTGVDAATEAQLDASGLEWRTDGTHGLIQVAAMPGATGDGV</sequence>
<dbReference type="PANTHER" id="PTHR12260:SF6">
    <property type="entry name" value="DAMAGE-CONTROL PHOSPHATASE ARMT1"/>
    <property type="match status" value="1"/>
</dbReference>
<dbReference type="GO" id="GO:0016791">
    <property type="term" value="F:phosphatase activity"/>
    <property type="evidence" value="ECO:0007669"/>
    <property type="project" value="TreeGrafter"/>
</dbReference>
<evidence type="ECO:0000259" key="8">
    <source>
        <dbReference type="Pfam" id="PF01937"/>
    </source>
</evidence>
<dbReference type="RefSeq" id="WP_155341335.1">
    <property type="nucleotide sequence ID" value="NZ_BAAABN010000058.1"/>
</dbReference>
<comment type="cofactor">
    <cofactor evidence="2">
        <name>Mn(2+)</name>
        <dbReference type="ChEBI" id="CHEBI:29035"/>
    </cofactor>
</comment>
<dbReference type="PANTHER" id="PTHR12260">
    <property type="entry name" value="DAMAGE-CONTROL PHOSPHATASE ARMT1"/>
    <property type="match status" value="1"/>
</dbReference>
<dbReference type="SUPFAM" id="SSF111321">
    <property type="entry name" value="AF1104-like"/>
    <property type="match status" value="1"/>
</dbReference>
<keyword evidence="10" id="KW-1185">Reference proteome</keyword>
<evidence type="ECO:0000256" key="1">
    <source>
        <dbReference type="ARBA" id="ARBA00001326"/>
    </source>
</evidence>
<comment type="similarity">
    <text evidence="3">Belongs to the damage-control phosphatase family. Sugar phosphate phosphatase III subfamily.</text>
</comment>
<dbReference type="InterPro" id="IPR036075">
    <property type="entry name" value="ARMT-1-like_metal-bd_sf"/>
</dbReference>
<dbReference type="GO" id="GO:0006974">
    <property type="term" value="P:DNA damage response"/>
    <property type="evidence" value="ECO:0007669"/>
    <property type="project" value="TreeGrafter"/>
</dbReference>
<dbReference type="OrthoDB" id="146189at2"/>
<dbReference type="InterPro" id="IPR002791">
    <property type="entry name" value="ARMT1-like_metal-bd"/>
</dbReference>
<name>A0A5M3W917_9ACTN</name>
<comment type="catalytic activity">
    <reaction evidence="7">
        <text>beta-D-fructose 6-phosphate = dihydroxyacetone + D-glyceraldehyde 3-phosphate</text>
        <dbReference type="Rhea" id="RHEA:28002"/>
        <dbReference type="ChEBI" id="CHEBI:16016"/>
        <dbReference type="ChEBI" id="CHEBI:57634"/>
        <dbReference type="ChEBI" id="CHEBI:59776"/>
    </reaction>
</comment>
<keyword evidence="4" id="KW-0479">Metal-binding</keyword>
<evidence type="ECO:0000256" key="3">
    <source>
        <dbReference type="ARBA" id="ARBA00009519"/>
    </source>
</evidence>
<protein>
    <recommendedName>
        <fullName evidence="8">Damage-control phosphatase ARMT1-like metal-binding domain-containing protein</fullName>
    </recommendedName>
</protein>
<proteinExistence type="inferred from homology"/>
<dbReference type="AlphaFoldDB" id="A0A5M3W917"/>
<evidence type="ECO:0000256" key="2">
    <source>
        <dbReference type="ARBA" id="ARBA00001936"/>
    </source>
</evidence>
<comment type="caution">
    <text evidence="9">The sequence shown here is derived from an EMBL/GenBank/DDBJ whole genome shotgun (WGS) entry which is preliminary data.</text>
</comment>
<evidence type="ECO:0000256" key="6">
    <source>
        <dbReference type="ARBA" id="ARBA00023211"/>
    </source>
</evidence>
<dbReference type="EMBL" id="BLAD01000097">
    <property type="protein sequence ID" value="GES05326.1"/>
    <property type="molecule type" value="Genomic_DNA"/>
</dbReference>
<evidence type="ECO:0000313" key="10">
    <source>
        <dbReference type="Proteomes" id="UP000334990"/>
    </source>
</evidence>